<comment type="caution">
    <text evidence="1">The sequence shown here is derived from an EMBL/GenBank/DDBJ whole genome shotgun (WGS) entry which is preliminary data.</text>
</comment>
<reference evidence="1" key="1">
    <citation type="submission" date="2020-10" db="EMBL/GenBank/DDBJ databases">
        <authorList>
            <person name="Gilroy R."/>
        </authorList>
    </citation>
    <scope>NUCLEOTIDE SEQUENCE</scope>
    <source>
        <strain evidence="1">CHK183-6373</strain>
    </source>
</reference>
<dbReference type="GO" id="GO:0043571">
    <property type="term" value="P:maintenance of CRISPR repeat elements"/>
    <property type="evidence" value="ECO:0007669"/>
    <property type="project" value="InterPro"/>
</dbReference>
<protein>
    <submittedName>
        <fullName evidence="1">Type I-C CRISPR-associated protein Cas7/Csd2</fullName>
    </submittedName>
</protein>
<sequence>MAIQNRYELMYYVACTNANPNGDPDMGNTPRIDPQTMQGFISDGATKRRIRDYVVTAHGGEPGMEIIVQQATNLNRHIARAKREAGFEDCAKGKDAVYAGRRKACELFYDVRTFGAVMSTGPNAGQVRGPVQFTFGKSLDPVLPLDISITRMAIAKNLKENSTMEDYQKDEDATPEDKLRTMGRKQLIPFGLYEVRAFISANLAAETGFDDRDLQVLFEAILNMYEHDRSASKGEMEVVSPLILFKHVGTDSDENQRRRQAKLGCAPAHRLFELVDVHRKSNVEIPRSYRDYDAIVHLDKVPAGVEIGFQRDAFGPIVWGALPEQEDWLRNG</sequence>
<dbReference type="EMBL" id="DVOT01000033">
    <property type="protein sequence ID" value="HIV26687.1"/>
    <property type="molecule type" value="Genomic_DNA"/>
</dbReference>
<dbReference type="Proteomes" id="UP000886884">
    <property type="component" value="Unassembled WGS sequence"/>
</dbReference>
<dbReference type="Pfam" id="PF05107">
    <property type="entry name" value="Cas_Cas7"/>
    <property type="match status" value="1"/>
</dbReference>
<gene>
    <name evidence="1" type="primary">cas7c</name>
    <name evidence="1" type="ORF">IAA64_01855</name>
</gene>
<reference evidence="1" key="2">
    <citation type="journal article" date="2021" name="PeerJ">
        <title>Extensive microbial diversity within the chicken gut microbiome revealed by metagenomics and culture.</title>
        <authorList>
            <person name="Gilroy R."/>
            <person name="Ravi A."/>
            <person name="Getino M."/>
            <person name="Pursley I."/>
            <person name="Horton D.L."/>
            <person name="Alikhan N.F."/>
            <person name="Baker D."/>
            <person name="Gharbi K."/>
            <person name="Hall N."/>
            <person name="Watson M."/>
            <person name="Adriaenssens E.M."/>
            <person name="Foster-Nyarko E."/>
            <person name="Jarju S."/>
            <person name="Secka A."/>
            <person name="Antonio M."/>
            <person name="Oren A."/>
            <person name="Chaudhuri R.R."/>
            <person name="La Ragione R."/>
            <person name="Hildebrand F."/>
            <person name="Pallen M.J."/>
        </authorList>
    </citation>
    <scope>NUCLEOTIDE SEQUENCE</scope>
    <source>
        <strain evidence="1">CHK183-6373</strain>
    </source>
</reference>
<name>A0A9D1P5Z9_9FIRM</name>
<evidence type="ECO:0000313" key="2">
    <source>
        <dbReference type="Proteomes" id="UP000886884"/>
    </source>
</evidence>
<organism evidence="1 2">
    <name type="scientific">Candidatus Ornithocaccomicrobium faecavium</name>
    <dbReference type="NCBI Taxonomy" id="2840890"/>
    <lineage>
        <taxon>Bacteria</taxon>
        <taxon>Bacillati</taxon>
        <taxon>Bacillota</taxon>
        <taxon>Clostridia</taxon>
        <taxon>Candidatus Ornithocaccomicrobium</taxon>
    </lineage>
</organism>
<dbReference type="InterPro" id="IPR006482">
    <property type="entry name" value="Cas7_Csh2/Csh2"/>
</dbReference>
<dbReference type="NCBIfam" id="TIGR02589">
    <property type="entry name" value="cas_Csd2"/>
    <property type="match status" value="1"/>
</dbReference>
<dbReference type="InterPro" id="IPR013418">
    <property type="entry name" value="CRISPR-assoc_prot_Cas7/Csd2"/>
</dbReference>
<proteinExistence type="predicted"/>
<dbReference type="NCBIfam" id="TIGR01595">
    <property type="entry name" value="cas_CT1132"/>
    <property type="match status" value="1"/>
</dbReference>
<accession>A0A9D1P5Z9</accession>
<evidence type="ECO:0000313" key="1">
    <source>
        <dbReference type="EMBL" id="HIV26687.1"/>
    </source>
</evidence>
<dbReference type="AlphaFoldDB" id="A0A9D1P5Z9"/>